<organism evidence="2">
    <name type="scientific">bioreactor metagenome</name>
    <dbReference type="NCBI Taxonomy" id="1076179"/>
    <lineage>
        <taxon>unclassified sequences</taxon>
        <taxon>metagenomes</taxon>
        <taxon>ecological metagenomes</taxon>
    </lineage>
</organism>
<feature type="compositionally biased region" description="Basic and acidic residues" evidence="1">
    <location>
        <begin position="8"/>
        <end position="21"/>
    </location>
</feature>
<name>A0A644WXW8_9ZZZZ</name>
<reference evidence="2" key="1">
    <citation type="submission" date="2019-08" db="EMBL/GenBank/DDBJ databases">
        <authorList>
            <person name="Kucharzyk K."/>
            <person name="Murdoch R.W."/>
            <person name="Higgins S."/>
            <person name="Loffler F."/>
        </authorList>
    </citation>
    <scope>NUCLEOTIDE SEQUENCE</scope>
</reference>
<sequence>MSSEIDENQERKIRAEPDGKTTLRSAAKSAIERRGLRCQQFHELAREDVDQSQTREQRDCPLPVFDFVFDRDQSHRQVCQRDHRQDIAVLHALDECFADRRKADIQRGGADEYGSNSGNEPECRPAGLLPQGEFRLVLGKQRAEDGQQRQRLGKEVEGHIAVVDKEVQAVDEVRHKIKHEHFEKRRRMMQNVLQLTLNIRARLIRVVQTAGVCGTAQTCSAAIKRNVPPTARRAVRLFAALFLGMNKTSRITAKYPMYFAERMKNADMASSTISFVSMRPSVSSNA</sequence>
<gene>
    <name evidence="2" type="ORF">SDC9_55071</name>
</gene>
<evidence type="ECO:0000313" key="2">
    <source>
        <dbReference type="EMBL" id="MPM08755.1"/>
    </source>
</evidence>
<dbReference type="AlphaFoldDB" id="A0A644WXW8"/>
<evidence type="ECO:0000256" key="1">
    <source>
        <dbReference type="SAM" id="MobiDB-lite"/>
    </source>
</evidence>
<feature type="region of interest" description="Disordered" evidence="1">
    <location>
        <begin position="1"/>
        <end position="27"/>
    </location>
</feature>
<protein>
    <submittedName>
        <fullName evidence="2">Uncharacterized protein</fullName>
    </submittedName>
</protein>
<comment type="caution">
    <text evidence="2">The sequence shown here is derived from an EMBL/GenBank/DDBJ whole genome shotgun (WGS) entry which is preliminary data.</text>
</comment>
<proteinExistence type="predicted"/>
<dbReference type="EMBL" id="VSSQ01001486">
    <property type="protein sequence ID" value="MPM08755.1"/>
    <property type="molecule type" value="Genomic_DNA"/>
</dbReference>
<accession>A0A644WXW8</accession>